<reference evidence="3" key="2">
    <citation type="submission" date="2012-11" db="EMBL/GenBank/DDBJ databases">
        <authorList>
            <person name="Kuo A."/>
            <person name="Curtis B.A."/>
            <person name="Tanifuji G."/>
            <person name="Burki F."/>
            <person name="Gruber A."/>
            <person name="Irimia M."/>
            <person name="Maruyama S."/>
            <person name="Arias M.C."/>
            <person name="Ball S.G."/>
            <person name="Gile G.H."/>
            <person name="Hirakawa Y."/>
            <person name="Hopkins J.F."/>
            <person name="Rensing S.A."/>
            <person name="Schmutz J."/>
            <person name="Symeonidi A."/>
            <person name="Elias M."/>
            <person name="Eveleigh R.J."/>
            <person name="Herman E.K."/>
            <person name="Klute M.J."/>
            <person name="Nakayama T."/>
            <person name="Obornik M."/>
            <person name="Reyes-Prieto A."/>
            <person name="Armbrust E.V."/>
            <person name="Aves S.J."/>
            <person name="Beiko R.G."/>
            <person name="Coutinho P."/>
            <person name="Dacks J.B."/>
            <person name="Durnford D.G."/>
            <person name="Fast N.M."/>
            <person name="Green B.R."/>
            <person name="Grisdale C."/>
            <person name="Hempe F."/>
            <person name="Henrissat B."/>
            <person name="Hoppner M.P."/>
            <person name="Ishida K.-I."/>
            <person name="Kim E."/>
            <person name="Koreny L."/>
            <person name="Kroth P.G."/>
            <person name="Liu Y."/>
            <person name="Malik S.-B."/>
            <person name="Maier U.G."/>
            <person name="McRose D."/>
            <person name="Mock T."/>
            <person name="Neilson J.A."/>
            <person name="Onodera N.T."/>
            <person name="Poole A.M."/>
            <person name="Pritham E.J."/>
            <person name="Richards T.A."/>
            <person name="Rocap G."/>
            <person name="Roy S.W."/>
            <person name="Sarai C."/>
            <person name="Schaack S."/>
            <person name="Shirato S."/>
            <person name="Slamovits C.H."/>
            <person name="Spencer D.F."/>
            <person name="Suzuki S."/>
            <person name="Worden A.Z."/>
            <person name="Zauner S."/>
            <person name="Barry K."/>
            <person name="Bell C."/>
            <person name="Bharti A.K."/>
            <person name="Crow J.A."/>
            <person name="Grimwood J."/>
            <person name="Kramer R."/>
            <person name="Lindquist E."/>
            <person name="Lucas S."/>
            <person name="Salamov A."/>
            <person name="McFadden G.I."/>
            <person name="Lane C.E."/>
            <person name="Keeling P.J."/>
            <person name="Gray M.W."/>
            <person name="Grigoriev I.V."/>
            <person name="Archibald J.M."/>
        </authorList>
    </citation>
    <scope>NUCLEOTIDE SEQUENCE</scope>
    <source>
        <strain evidence="3">CCMP2712</strain>
    </source>
</reference>
<evidence type="ECO:0000313" key="1">
    <source>
        <dbReference type="EMBL" id="EKX32225.1"/>
    </source>
</evidence>
<dbReference type="KEGG" id="gtt:GUITHDRAFT_121613"/>
<gene>
    <name evidence="1" type="ORF">GUITHDRAFT_121613</name>
</gene>
<protein>
    <submittedName>
        <fullName evidence="1 2">Uncharacterized protein</fullName>
    </submittedName>
</protein>
<reference evidence="1 3" key="1">
    <citation type="journal article" date="2012" name="Nature">
        <title>Algal genomes reveal evolutionary mosaicism and the fate of nucleomorphs.</title>
        <authorList>
            <consortium name="DOE Joint Genome Institute"/>
            <person name="Curtis B.A."/>
            <person name="Tanifuji G."/>
            <person name="Burki F."/>
            <person name="Gruber A."/>
            <person name="Irimia M."/>
            <person name="Maruyama S."/>
            <person name="Arias M.C."/>
            <person name="Ball S.G."/>
            <person name="Gile G.H."/>
            <person name="Hirakawa Y."/>
            <person name="Hopkins J.F."/>
            <person name="Kuo A."/>
            <person name="Rensing S.A."/>
            <person name="Schmutz J."/>
            <person name="Symeonidi A."/>
            <person name="Elias M."/>
            <person name="Eveleigh R.J."/>
            <person name="Herman E.K."/>
            <person name="Klute M.J."/>
            <person name="Nakayama T."/>
            <person name="Obornik M."/>
            <person name="Reyes-Prieto A."/>
            <person name="Armbrust E.V."/>
            <person name="Aves S.J."/>
            <person name="Beiko R.G."/>
            <person name="Coutinho P."/>
            <person name="Dacks J.B."/>
            <person name="Durnford D.G."/>
            <person name="Fast N.M."/>
            <person name="Green B.R."/>
            <person name="Grisdale C.J."/>
            <person name="Hempel F."/>
            <person name="Henrissat B."/>
            <person name="Hoppner M.P."/>
            <person name="Ishida K."/>
            <person name="Kim E."/>
            <person name="Koreny L."/>
            <person name="Kroth P.G."/>
            <person name="Liu Y."/>
            <person name="Malik S.B."/>
            <person name="Maier U.G."/>
            <person name="McRose D."/>
            <person name="Mock T."/>
            <person name="Neilson J.A."/>
            <person name="Onodera N.T."/>
            <person name="Poole A.M."/>
            <person name="Pritham E.J."/>
            <person name="Richards T.A."/>
            <person name="Rocap G."/>
            <person name="Roy S.W."/>
            <person name="Sarai C."/>
            <person name="Schaack S."/>
            <person name="Shirato S."/>
            <person name="Slamovits C.H."/>
            <person name="Spencer D.F."/>
            <person name="Suzuki S."/>
            <person name="Worden A.Z."/>
            <person name="Zauner S."/>
            <person name="Barry K."/>
            <person name="Bell C."/>
            <person name="Bharti A.K."/>
            <person name="Crow J.A."/>
            <person name="Grimwood J."/>
            <person name="Kramer R."/>
            <person name="Lindquist E."/>
            <person name="Lucas S."/>
            <person name="Salamov A."/>
            <person name="McFadden G.I."/>
            <person name="Lane C.E."/>
            <person name="Keeling P.J."/>
            <person name="Gray M.W."/>
            <person name="Grigoriev I.V."/>
            <person name="Archibald J.M."/>
        </authorList>
    </citation>
    <scope>NUCLEOTIDE SEQUENCE</scope>
    <source>
        <strain evidence="1 3">CCMP2712</strain>
    </source>
</reference>
<keyword evidence="3" id="KW-1185">Reference proteome</keyword>
<name>L1I8Q3_GUITC</name>
<dbReference type="PaxDb" id="55529-EKX32225"/>
<proteinExistence type="predicted"/>
<organism evidence="1">
    <name type="scientific">Guillardia theta (strain CCMP2712)</name>
    <name type="common">Cryptophyte</name>
    <dbReference type="NCBI Taxonomy" id="905079"/>
    <lineage>
        <taxon>Eukaryota</taxon>
        <taxon>Cryptophyceae</taxon>
        <taxon>Pyrenomonadales</taxon>
        <taxon>Geminigeraceae</taxon>
        <taxon>Guillardia</taxon>
    </lineage>
</organism>
<dbReference type="RefSeq" id="XP_005819205.1">
    <property type="nucleotide sequence ID" value="XM_005819148.1"/>
</dbReference>
<dbReference type="EMBL" id="JH993204">
    <property type="protein sequence ID" value="EKX32225.1"/>
    <property type="molecule type" value="Genomic_DNA"/>
</dbReference>
<dbReference type="GeneID" id="17288941"/>
<dbReference type="EnsemblProtists" id="EKX32225">
    <property type="protein sequence ID" value="EKX32225"/>
    <property type="gene ID" value="GUITHDRAFT_121613"/>
</dbReference>
<accession>L1I8Q3</accession>
<dbReference type="AlphaFoldDB" id="L1I8Q3"/>
<evidence type="ECO:0000313" key="3">
    <source>
        <dbReference type="Proteomes" id="UP000011087"/>
    </source>
</evidence>
<evidence type="ECO:0000313" key="2">
    <source>
        <dbReference type="EnsemblProtists" id="EKX32225"/>
    </source>
</evidence>
<sequence>MPYAEGSCCGKPSRQWQQRAVRAVMTEESRLGTLVLILCDSALTALYLDGAWNSLPRARAFWDDARLAEPAAGKPCIARLAQLKFRNLRCARRMPSLSRFGLLWYGET</sequence>
<dbReference type="Proteomes" id="UP000011087">
    <property type="component" value="Unassembled WGS sequence"/>
</dbReference>
<dbReference type="HOGENOM" id="CLU_2202056_0_0_1"/>
<reference evidence="2" key="3">
    <citation type="submission" date="2016-03" db="UniProtKB">
        <authorList>
            <consortium name="EnsemblProtists"/>
        </authorList>
    </citation>
    <scope>IDENTIFICATION</scope>
</reference>